<accession>A0A158HI27</accession>
<dbReference type="OrthoDB" id="8538589at2"/>
<proteinExistence type="predicted"/>
<sequence length="139" mass="15461">MQHVFIYGTLRAGEINDINRAAERHGIPLPQRLGVAYVTGRLFDFGRYPGLVIDPEGEPIRGDVYRIDDSLVPVLDEIEEVYPGVEGLFRPHRLHVTLDVQGAEHGVDCLMYPVAAHSVDGLPRIKGGDWVEHRVGLAK</sequence>
<dbReference type="Proteomes" id="UP000054770">
    <property type="component" value="Unassembled WGS sequence"/>
</dbReference>
<evidence type="ECO:0000313" key="2">
    <source>
        <dbReference type="EMBL" id="SAL43713.1"/>
    </source>
</evidence>
<evidence type="ECO:0000259" key="1">
    <source>
        <dbReference type="Pfam" id="PF06094"/>
    </source>
</evidence>
<dbReference type="SUPFAM" id="SSF110857">
    <property type="entry name" value="Gamma-glutamyl cyclotransferase-like"/>
    <property type="match status" value="1"/>
</dbReference>
<dbReference type="GO" id="GO:0016740">
    <property type="term" value="F:transferase activity"/>
    <property type="evidence" value="ECO:0007669"/>
    <property type="project" value="UniProtKB-KW"/>
</dbReference>
<dbReference type="InterPro" id="IPR036568">
    <property type="entry name" value="GGCT-like_sf"/>
</dbReference>
<dbReference type="RefSeq" id="WP_087644198.1">
    <property type="nucleotide sequence ID" value="NZ_FCON02000016.1"/>
</dbReference>
<dbReference type="InterPro" id="IPR013024">
    <property type="entry name" value="GGCT-like"/>
</dbReference>
<dbReference type="Pfam" id="PF06094">
    <property type="entry name" value="GGACT"/>
    <property type="match status" value="1"/>
</dbReference>
<organism evidence="2 3">
    <name type="scientific">Caballeronia choica</name>
    <dbReference type="NCBI Taxonomy" id="326476"/>
    <lineage>
        <taxon>Bacteria</taxon>
        <taxon>Pseudomonadati</taxon>
        <taxon>Pseudomonadota</taxon>
        <taxon>Betaproteobacteria</taxon>
        <taxon>Burkholderiales</taxon>
        <taxon>Burkholderiaceae</taxon>
        <taxon>Caballeronia</taxon>
    </lineage>
</organism>
<protein>
    <submittedName>
        <fullName evidence="2">Gamma-glutamyl cyclotransferase</fullName>
    </submittedName>
</protein>
<name>A0A158HI27_9BURK</name>
<dbReference type="EMBL" id="FCON02000016">
    <property type="protein sequence ID" value="SAL43713.1"/>
    <property type="molecule type" value="Genomic_DNA"/>
</dbReference>
<keyword evidence="3" id="KW-1185">Reference proteome</keyword>
<comment type="caution">
    <text evidence="2">The sequence shown here is derived from an EMBL/GenBank/DDBJ whole genome shotgun (WGS) entry which is preliminary data.</text>
</comment>
<dbReference type="InterPro" id="IPR009288">
    <property type="entry name" value="AIG2-like_dom"/>
</dbReference>
<gene>
    <name evidence="2" type="ORF">AWB68_02024</name>
</gene>
<evidence type="ECO:0000313" key="3">
    <source>
        <dbReference type="Proteomes" id="UP000054770"/>
    </source>
</evidence>
<dbReference type="CDD" id="cd06661">
    <property type="entry name" value="GGCT_like"/>
    <property type="match status" value="1"/>
</dbReference>
<dbReference type="AlphaFoldDB" id="A0A158HI27"/>
<dbReference type="Gene3D" id="3.10.490.10">
    <property type="entry name" value="Gamma-glutamyl cyclotransferase-like"/>
    <property type="match status" value="1"/>
</dbReference>
<feature type="domain" description="Gamma-glutamylcyclotransferase AIG2-like" evidence="1">
    <location>
        <begin position="4"/>
        <end position="131"/>
    </location>
</feature>
<reference evidence="2" key="1">
    <citation type="submission" date="2016-01" db="EMBL/GenBank/DDBJ databases">
        <authorList>
            <person name="Peeters C."/>
        </authorList>
    </citation>
    <scope>NUCLEOTIDE SEQUENCE [LARGE SCALE GENOMIC DNA]</scope>
    <source>
        <strain evidence="2">LMG 22940</strain>
    </source>
</reference>